<evidence type="ECO:0000259" key="1">
    <source>
        <dbReference type="Pfam" id="PF05050"/>
    </source>
</evidence>
<sequence>MGLVGKIFPRLAFRSLHDIKQGKSVGQILTKVLTDETSAYIDVGCHRGEILKMALKLAPKGEHFAFEAIPVYYQRLEREFGKMVNLSHCAITNYVGETTFNYVESNPMFSGIKRRDYPKSEKITEITIPTNTLDNALQDCPNIDLIRIDVEGAEFDVLDGAKKIIFQHQPVILFEHQQGAAGYYNNGPDKMWELLVGQLGMSLNTLKGFIEGAKAFTASHFRLLFETGQETFFVAYFD</sequence>
<dbReference type="InterPro" id="IPR053188">
    <property type="entry name" value="FkbM_Methyltransferase"/>
</dbReference>
<keyword evidence="3" id="KW-1185">Reference proteome</keyword>
<proteinExistence type="predicted"/>
<dbReference type="InterPro" id="IPR029063">
    <property type="entry name" value="SAM-dependent_MTases_sf"/>
</dbReference>
<dbReference type="AlphaFoldDB" id="A0A916JSQ0"/>
<dbReference type="RefSeq" id="WP_258543631.1">
    <property type="nucleotide sequence ID" value="NZ_OU015584.1"/>
</dbReference>
<gene>
    <name evidence="2" type="ORF">CRYO30217_03457</name>
</gene>
<dbReference type="Pfam" id="PF05050">
    <property type="entry name" value="Methyltransf_21"/>
    <property type="match status" value="1"/>
</dbReference>
<dbReference type="SUPFAM" id="SSF53335">
    <property type="entry name" value="S-adenosyl-L-methionine-dependent methyltransferases"/>
    <property type="match status" value="1"/>
</dbReference>
<evidence type="ECO:0000313" key="2">
    <source>
        <dbReference type="EMBL" id="CAG5087340.1"/>
    </source>
</evidence>
<dbReference type="Proteomes" id="UP000683507">
    <property type="component" value="Chromosome"/>
</dbReference>
<accession>A0A916JSQ0</accession>
<dbReference type="InterPro" id="IPR006342">
    <property type="entry name" value="FkbM_mtfrase"/>
</dbReference>
<evidence type="ECO:0000313" key="3">
    <source>
        <dbReference type="Proteomes" id="UP000683507"/>
    </source>
</evidence>
<organism evidence="2 3">
    <name type="scientific">Parvicella tangerina</name>
    <dbReference type="NCBI Taxonomy" id="2829795"/>
    <lineage>
        <taxon>Bacteria</taxon>
        <taxon>Pseudomonadati</taxon>
        <taxon>Bacteroidota</taxon>
        <taxon>Flavobacteriia</taxon>
        <taxon>Flavobacteriales</taxon>
        <taxon>Parvicellaceae</taxon>
        <taxon>Parvicella</taxon>
    </lineage>
</organism>
<dbReference type="PANTHER" id="PTHR36973:SF4">
    <property type="entry name" value="NODULATION PROTEIN"/>
    <property type="match status" value="1"/>
</dbReference>
<dbReference type="GO" id="GO:0008171">
    <property type="term" value="F:O-methyltransferase activity"/>
    <property type="evidence" value="ECO:0007669"/>
    <property type="project" value="TreeGrafter"/>
</dbReference>
<reference evidence="2" key="1">
    <citation type="submission" date="2021-04" db="EMBL/GenBank/DDBJ databases">
        <authorList>
            <person name="Rodrigo-Torres L."/>
            <person name="Arahal R. D."/>
            <person name="Lucena T."/>
        </authorList>
    </citation>
    <scope>NUCLEOTIDE SEQUENCE</scope>
    <source>
        <strain evidence="2">AS29M-1</strain>
    </source>
</reference>
<dbReference type="PANTHER" id="PTHR36973">
    <property type="entry name" value="SLL1456 PROTEIN-RELATED"/>
    <property type="match status" value="1"/>
</dbReference>
<dbReference type="NCBIfam" id="TIGR01444">
    <property type="entry name" value="fkbM_fam"/>
    <property type="match status" value="1"/>
</dbReference>
<dbReference type="KEGG" id="ptan:CRYO30217_03457"/>
<protein>
    <recommendedName>
        <fullName evidence="1">Methyltransferase FkbM domain-containing protein</fullName>
    </recommendedName>
</protein>
<dbReference type="EMBL" id="OU015584">
    <property type="protein sequence ID" value="CAG5087340.1"/>
    <property type="molecule type" value="Genomic_DNA"/>
</dbReference>
<dbReference type="Gene3D" id="3.40.50.150">
    <property type="entry name" value="Vaccinia Virus protein VP39"/>
    <property type="match status" value="1"/>
</dbReference>
<name>A0A916JSQ0_9FLAO</name>
<feature type="domain" description="Methyltransferase FkbM" evidence="1">
    <location>
        <begin position="42"/>
        <end position="194"/>
    </location>
</feature>